<evidence type="ECO:0000256" key="6">
    <source>
        <dbReference type="ARBA" id="ARBA00022840"/>
    </source>
</evidence>
<feature type="compositionally biased region" description="Basic and acidic residues" evidence="10">
    <location>
        <begin position="1039"/>
        <end position="1053"/>
    </location>
</feature>
<keyword evidence="3" id="KW-0547">Nucleotide-binding</keyword>
<dbReference type="PROSITE" id="PS01359">
    <property type="entry name" value="ZF_PHD_1"/>
    <property type="match status" value="1"/>
</dbReference>
<dbReference type="SUPFAM" id="SSF54160">
    <property type="entry name" value="Chromo domain-like"/>
    <property type="match status" value="1"/>
</dbReference>
<keyword evidence="7" id="KW-0539">Nucleus</keyword>
<dbReference type="PANTHER" id="PTHR45623">
    <property type="entry name" value="CHROMODOMAIN-HELICASE-DNA-BINDING PROTEIN 3-RELATED-RELATED"/>
    <property type="match status" value="1"/>
</dbReference>
<dbReference type="InterPro" id="IPR027417">
    <property type="entry name" value="P-loop_NTPase"/>
</dbReference>
<evidence type="ECO:0000256" key="10">
    <source>
        <dbReference type="SAM" id="MobiDB-lite"/>
    </source>
</evidence>
<feature type="region of interest" description="Disordered" evidence="10">
    <location>
        <begin position="1408"/>
        <end position="1437"/>
    </location>
</feature>
<organism evidence="13 14">
    <name type="scientific">Coffea arabica</name>
    <name type="common">Arabian coffee</name>
    <dbReference type="NCBI Taxonomy" id="13443"/>
    <lineage>
        <taxon>Eukaryota</taxon>
        <taxon>Viridiplantae</taxon>
        <taxon>Streptophyta</taxon>
        <taxon>Embryophyta</taxon>
        <taxon>Tracheophyta</taxon>
        <taxon>Spermatophyta</taxon>
        <taxon>Magnoliopsida</taxon>
        <taxon>eudicotyledons</taxon>
        <taxon>Gunneridae</taxon>
        <taxon>Pentapetalae</taxon>
        <taxon>asterids</taxon>
        <taxon>lamiids</taxon>
        <taxon>Gentianales</taxon>
        <taxon>Rubiaceae</taxon>
        <taxon>Ixoroideae</taxon>
        <taxon>Gardenieae complex</taxon>
        <taxon>Bertiereae - Coffeeae clade</taxon>
        <taxon>Coffeeae</taxon>
        <taxon>Coffea</taxon>
    </lineage>
</organism>
<dbReference type="SUPFAM" id="SSF52540">
    <property type="entry name" value="P-loop containing nucleoside triphosphate hydrolases"/>
    <property type="match status" value="2"/>
</dbReference>
<dbReference type="GO" id="GO:0000785">
    <property type="term" value="C:chromatin"/>
    <property type="evidence" value="ECO:0007669"/>
    <property type="project" value="TreeGrafter"/>
</dbReference>
<protein>
    <submittedName>
        <fullName evidence="14">Uncharacterized protein</fullName>
    </submittedName>
</protein>
<dbReference type="GO" id="GO:0005634">
    <property type="term" value="C:nucleus"/>
    <property type="evidence" value="ECO:0007669"/>
    <property type="project" value="UniProtKB-SubCell"/>
</dbReference>
<dbReference type="Gene3D" id="3.40.50.300">
    <property type="entry name" value="P-loop containing nucleotide triphosphate hydrolases"/>
    <property type="match status" value="1"/>
</dbReference>
<dbReference type="Proteomes" id="UP001652660">
    <property type="component" value="Chromosome 6e"/>
</dbReference>
<dbReference type="InterPro" id="IPR019786">
    <property type="entry name" value="Zinc_finger_PHD-type_CS"/>
</dbReference>
<feature type="domain" description="PHD-type" evidence="12">
    <location>
        <begin position="208"/>
        <end position="257"/>
    </location>
</feature>
<dbReference type="Pfam" id="PF00176">
    <property type="entry name" value="SNF2-rel_dom"/>
    <property type="match status" value="1"/>
</dbReference>
<gene>
    <name evidence="14" type="primary">LOC113695607</name>
</gene>
<reference evidence="14" key="2">
    <citation type="submission" date="2025-08" db="UniProtKB">
        <authorList>
            <consortium name="RefSeq"/>
        </authorList>
    </citation>
    <scope>IDENTIFICATION</scope>
    <source>
        <tissue evidence="14">Leaves</tissue>
    </source>
</reference>
<feature type="coiled-coil region" evidence="9">
    <location>
        <begin position="1247"/>
        <end position="1296"/>
    </location>
</feature>
<dbReference type="GO" id="GO:0016887">
    <property type="term" value="F:ATP hydrolysis activity"/>
    <property type="evidence" value="ECO:0007669"/>
    <property type="project" value="TreeGrafter"/>
</dbReference>
<keyword evidence="4 8" id="KW-0863">Zinc-finger</keyword>
<comment type="subcellular location">
    <subcellularLocation>
        <location evidence="1">Nucleus</location>
    </subcellularLocation>
</comment>
<accession>A0A6P6SXI1</accession>
<dbReference type="InterPro" id="IPR011011">
    <property type="entry name" value="Znf_FYVE_PHD"/>
</dbReference>
<dbReference type="OrthoDB" id="885191at2759"/>
<evidence type="ECO:0000256" key="9">
    <source>
        <dbReference type="SAM" id="Coils"/>
    </source>
</evidence>
<dbReference type="Gene3D" id="3.40.50.10810">
    <property type="entry name" value="Tandem AAA-ATPase domain"/>
    <property type="match status" value="1"/>
</dbReference>
<keyword evidence="5" id="KW-0862">Zinc</keyword>
<dbReference type="InterPro" id="IPR019787">
    <property type="entry name" value="Znf_PHD-finger"/>
</dbReference>
<dbReference type="RefSeq" id="XP_027070535.1">
    <property type="nucleotide sequence ID" value="XM_027214734.2"/>
</dbReference>
<dbReference type="InterPro" id="IPR000330">
    <property type="entry name" value="SNF2_N"/>
</dbReference>
<dbReference type="PROSITE" id="PS50013">
    <property type="entry name" value="CHROMO_2"/>
    <property type="match status" value="1"/>
</dbReference>
<dbReference type="SUPFAM" id="SSF57903">
    <property type="entry name" value="FYVE/PHD zinc finger"/>
    <property type="match status" value="1"/>
</dbReference>
<evidence type="ECO:0000313" key="13">
    <source>
        <dbReference type="Proteomes" id="UP001652660"/>
    </source>
</evidence>
<dbReference type="InterPro" id="IPR038718">
    <property type="entry name" value="SNF2-like_sf"/>
</dbReference>
<dbReference type="PANTHER" id="PTHR45623:SF13">
    <property type="entry name" value="HELICASE PROTEIN MOM1"/>
    <property type="match status" value="1"/>
</dbReference>
<evidence type="ECO:0000256" key="7">
    <source>
        <dbReference type="ARBA" id="ARBA00023242"/>
    </source>
</evidence>
<reference evidence="13" key="1">
    <citation type="journal article" date="2025" name="Foods">
        <title>Unveiling the Microbial Signatures of Arabica Coffee Cherries: Insights into Ripeness Specific Diversity, Functional Traits, and Implications for Quality and Safety.</title>
        <authorList>
            <consortium name="RefSeq"/>
            <person name="Tenea G.N."/>
            <person name="Cifuentes V."/>
            <person name="Reyes P."/>
            <person name="Cevallos-Vallejos M."/>
        </authorList>
    </citation>
    <scope>NUCLEOTIDE SEQUENCE [LARGE SCALE GENOMIC DNA]</scope>
</reference>
<dbReference type="SMART" id="SM00249">
    <property type="entry name" value="PHD"/>
    <property type="match status" value="1"/>
</dbReference>
<evidence type="ECO:0000259" key="11">
    <source>
        <dbReference type="PROSITE" id="PS50013"/>
    </source>
</evidence>
<dbReference type="GO" id="GO:0008270">
    <property type="term" value="F:zinc ion binding"/>
    <property type="evidence" value="ECO:0007669"/>
    <property type="project" value="UniProtKB-KW"/>
</dbReference>
<sequence>MSNFAISEEREMSCVPTGISNSSSNFWKRKGYSSSGTLVFRESGIGSSLGGMKGHKIIVEKNGMHSKFGTRKGKKGEEPLHQIKRKALDGRRFKELWKNRAKTANASDLVLEERNELFQQDGRVAEANSLNKIGKAIVEKPHSSCDGKRMVSHETQETCSCDVIQGPDTLGVTFVNNTLDELNWESTNNQDHALRSDSQQDVKIKSEDKSCVICGNGGKLLCCVGQGCGRRFHLSCVNPPFTYFPHGVWHCIWCVKRKMEMGVRTVSEGIESILDVECVSANAAMQKQYLVKYKGLAHVHNCWIPEEKLLLEAPALLERHKKKNQKLSWKPEWSEPQRLLAKRLLLFPRESCGTLHEDDHCQYEWLVKWTGLGYDQATLELENAPFLRTPKVMKLKSDFAIRHEKEKVEMHHAKEDKRRKISLSELPELPFGGPDNLIYVNKLREGLQRNQNALVIDPQERVVKVVLFVLSLLKETSGPFLIITTSTSLSMWEAEFQHWASNVNLLVYKGSGDIRGMIRDLEFYNQGGSIMFQVLLSPSVTVVEDLENLKPIKWEVIAVDECQRPTMSVHLEQIKDLAANMRLLLVSSQIKDRSFNYLDVLSLLDPLYDGASKNCLGADISKLKKRLGSFVAYECKHEQVKFMEFWVPAMLTEVQSELYCASLYSNSVVLCSRLRSDTHISIHDLVETTRKCCDHPYLVDRSLRNSVLQDKPASDHFDVEIQMSGKLQLLDKILPEIKRRGLRVLLLFQEIVGSGKISIGDILDDFIHQKFGTDSYARIDVEISRSKKRAAFNMFNNKDNGNFLCLIEARACLPSTKLSSVDTIIIFNSDWDPVNDLKALQKITLDSQFEQLKIFRLYSAYTVEEKALILAKEGVTLDSSINNIKQSICQKLLAWGAPRLFSKLDSNHEISASSKPFDSFEQTLSEDVLQELSALLPCNSTEQGSTFFSGRRNNSKYVLMVEEFEGTDHGKDLSLIGELKTHSVDTFPASRQLGEDESPDIFWTNLLEARKPRWKYMSGPLQRKRKVTPFACLSKQTEYKGEASKKGRTDAKLKPTPNEKPMFERRLPGGDKKKRFAGNSPNSAVKEYRHLHKRRVRVEHGKEAAVSSRDHGRKIYSCGETATACDVGMPDHSEVPVSTNSIPAEHEEGEFLESRESHNDSRNLVNAFGYQVQATIQTTTEGSTWSLADAVPQLVRNLQLQPVMTPIDRTEPDAANLEEENFCPDLSSNHPTEASSGTSEGPQPACVDSLQREMERIQLAREHAIKIHEDMKLQLEAECEKELEEIRKKYDLLIHNSEVVLAQKRTFLDSCYQIACTQKLLAEVMILNADGFPASESQGKQEVTLATFVSDIYQSCFRQPSCRTMSGPCAQGNPTPPVVSNLLAVQQAAARNTAIPEPNSIETQTSNLVGQQTAAHTTQRSEISSSNLPVPTPPSQTSAMEVMAHSSAISQTGTNAAYSPSSTCLAKTGSSETLTGPYHPSVLSTSHCRPPSIPNIRLSGSLNAGREVRAPAPHLRHTICSPEVVHLISRPC</sequence>
<dbReference type="SMART" id="SM00298">
    <property type="entry name" value="CHROMO"/>
    <property type="match status" value="2"/>
</dbReference>
<evidence type="ECO:0000256" key="3">
    <source>
        <dbReference type="ARBA" id="ARBA00022741"/>
    </source>
</evidence>
<keyword evidence="2" id="KW-0479">Metal-binding</keyword>
<keyword evidence="6" id="KW-0067">ATP-binding</keyword>
<dbReference type="Gene3D" id="3.30.40.10">
    <property type="entry name" value="Zinc/RING finger domain, C3HC4 (zinc finger)"/>
    <property type="match status" value="1"/>
</dbReference>
<dbReference type="GeneID" id="113695607"/>
<evidence type="ECO:0000256" key="4">
    <source>
        <dbReference type="ARBA" id="ARBA00022771"/>
    </source>
</evidence>
<dbReference type="PROSITE" id="PS50016">
    <property type="entry name" value="ZF_PHD_2"/>
    <property type="match status" value="1"/>
</dbReference>
<feature type="compositionally biased region" description="Basic and acidic residues" evidence="10">
    <location>
        <begin position="1061"/>
        <end position="1071"/>
    </location>
</feature>
<dbReference type="GO" id="GO:0003682">
    <property type="term" value="F:chromatin binding"/>
    <property type="evidence" value="ECO:0007669"/>
    <property type="project" value="TreeGrafter"/>
</dbReference>
<dbReference type="GO" id="GO:0042393">
    <property type="term" value="F:histone binding"/>
    <property type="evidence" value="ECO:0007669"/>
    <property type="project" value="TreeGrafter"/>
</dbReference>
<keyword evidence="13" id="KW-1185">Reference proteome</keyword>
<evidence type="ECO:0000256" key="1">
    <source>
        <dbReference type="ARBA" id="ARBA00004123"/>
    </source>
</evidence>
<feature type="region of interest" description="Disordered" evidence="10">
    <location>
        <begin position="1039"/>
        <end position="1080"/>
    </location>
</feature>
<dbReference type="InterPro" id="IPR013083">
    <property type="entry name" value="Znf_RING/FYVE/PHD"/>
</dbReference>
<dbReference type="InterPro" id="IPR001965">
    <property type="entry name" value="Znf_PHD"/>
</dbReference>
<dbReference type="GO" id="GO:0003677">
    <property type="term" value="F:DNA binding"/>
    <property type="evidence" value="ECO:0007669"/>
    <property type="project" value="TreeGrafter"/>
</dbReference>
<dbReference type="GO" id="GO:0140658">
    <property type="term" value="F:ATP-dependent chromatin remodeler activity"/>
    <property type="evidence" value="ECO:0007669"/>
    <property type="project" value="TreeGrafter"/>
</dbReference>
<evidence type="ECO:0000313" key="14">
    <source>
        <dbReference type="RefSeq" id="XP_027070535.1"/>
    </source>
</evidence>
<evidence type="ECO:0000259" key="12">
    <source>
        <dbReference type="PROSITE" id="PS50016"/>
    </source>
</evidence>
<feature type="region of interest" description="Disordered" evidence="10">
    <location>
        <begin position="1221"/>
        <end position="1247"/>
    </location>
</feature>
<dbReference type="Gene3D" id="6.10.250.1310">
    <property type="match status" value="1"/>
</dbReference>
<evidence type="ECO:0000256" key="2">
    <source>
        <dbReference type="ARBA" id="ARBA00022723"/>
    </source>
</evidence>
<dbReference type="Gene3D" id="2.40.50.40">
    <property type="match status" value="2"/>
</dbReference>
<dbReference type="InterPro" id="IPR016197">
    <property type="entry name" value="Chromo-like_dom_sf"/>
</dbReference>
<keyword evidence="9" id="KW-0175">Coiled coil</keyword>
<dbReference type="InterPro" id="IPR000953">
    <property type="entry name" value="Chromo/chromo_shadow_dom"/>
</dbReference>
<dbReference type="GO" id="GO:0005524">
    <property type="term" value="F:ATP binding"/>
    <property type="evidence" value="ECO:0007669"/>
    <property type="project" value="UniProtKB-KW"/>
</dbReference>
<dbReference type="Pfam" id="PF00385">
    <property type="entry name" value="Chromo"/>
    <property type="match status" value="1"/>
</dbReference>
<feature type="compositionally biased region" description="Polar residues" evidence="10">
    <location>
        <begin position="1226"/>
        <end position="1241"/>
    </location>
</feature>
<name>A0A6P6SXI1_COFAR</name>
<evidence type="ECO:0000256" key="8">
    <source>
        <dbReference type="PROSITE-ProRule" id="PRU00146"/>
    </source>
</evidence>
<dbReference type="InterPro" id="IPR023780">
    <property type="entry name" value="Chromo_domain"/>
</dbReference>
<proteinExistence type="predicted"/>
<evidence type="ECO:0000256" key="5">
    <source>
        <dbReference type="ARBA" id="ARBA00022833"/>
    </source>
</evidence>
<feature type="domain" description="Chromo" evidence="11">
    <location>
        <begin position="268"/>
        <end position="332"/>
    </location>
</feature>